<evidence type="ECO:0000313" key="3">
    <source>
        <dbReference type="Proteomes" id="UP001529510"/>
    </source>
</evidence>
<gene>
    <name evidence="2" type="ORF">M9458_039949</name>
</gene>
<evidence type="ECO:0000259" key="1">
    <source>
        <dbReference type="Pfam" id="PF23191"/>
    </source>
</evidence>
<evidence type="ECO:0000313" key="2">
    <source>
        <dbReference type="EMBL" id="KAL0164196.1"/>
    </source>
</evidence>
<keyword evidence="3" id="KW-1185">Reference proteome</keyword>
<accession>A0ABD0NTC7</accession>
<dbReference type="InterPro" id="IPR056575">
    <property type="entry name" value="WH_MCM3_C"/>
</dbReference>
<dbReference type="EMBL" id="JAMKFB020000020">
    <property type="protein sequence ID" value="KAL0164196.1"/>
    <property type="molecule type" value="Genomic_DNA"/>
</dbReference>
<reference evidence="2 3" key="1">
    <citation type="submission" date="2024-05" db="EMBL/GenBank/DDBJ databases">
        <title>Genome sequencing and assembly of Indian major carp, Cirrhinus mrigala (Hamilton, 1822).</title>
        <authorList>
            <person name="Mohindra V."/>
            <person name="Chowdhury L.M."/>
            <person name="Lal K."/>
            <person name="Jena J.K."/>
        </authorList>
    </citation>
    <scope>NUCLEOTIDE SEQUENCE [LARGE SCALE GENOMIC DNA]</scope>
    <source>
        <strain evidence="2">CM1030</strain>
        <tissue evidence="2">Blood</tissue>
    </source>
</reference>
<organism evidence="2 3">
    <name type="scientific">Cirrhinus mrigala</name>
    <name type="common">Mrigala</name>
    <dbReference type="NCBI Taxonomy" id="683832"/>
    <lineage>
        <taxon>Eukaryota</taxon>
        <taxon>Metazoa</taxon>
        <taxon>Chordata</taxon>
        <taxon>Craniata</taxon>
        <taxon>Vertebrata</taxon>
        <taxon>Euteleostomi</taxon>
        <taxon>Actinopterygii</taxon>
        <taxon>Neopterygii</taxon>
        <taxon>Teleostei</taxon>
        <taxon>Ostariophysi</taxon>
        <taxon>Cypriniformes</taxon>
        <taxon>Cyprinidae</taxon>
        <taxon>Labeoninae</taxon>
        <taxon>Labeonini</taxon>
        <taxon>Cirrhinus</taxon>
    </lineage>
</organism>
<sequence length="52" mass="5972">VSRSQSVAVPDLLTHINKGQDEEFDQNEINLLLERMQDDNQVMVSENVVFLI</sequence>
<feature type="non-terminal residue" evidence="2">
    <location>
        <position position="1"/>
    </location>
</feature>
<dbReference type="AlphaFoldDB" id="A0ABD0NTC7"/>
<protein>
    <recommendedName>
        <fullName evidence="1">MCM3-like winged helix domain-containing protein</fullName>
    </recommendedName>
</protein>
<dbReference type="Pfam" id="PF23191">
    <property type="entry name" value="WHD_MCM3_C"/>
    <property type="match status" value="1"/>
</dbReference>
<proteinExistence type="predicted"/>
<dbReference type="Proteomes" id="UP001529510">
    <property type="component" value="Unassembled WGS sequence"/>
</dbReference>
<comment type="caution">
    <text evidence="2">The sequence shown here is derived from an EMBL/GenBank/DDBJ whole genome shotgun (WGS) entry which is preliminary data.</text>
</comment>
<name>A0ABD0NTC7_CIRMR</name>
<feature type="domain" description="MCM3-like winged helix" evidence="1">
    <location>
        <begin position="3"/>
        <end position="52"/>
    </location>
</feature>